<feature type="compositionally biased region" description="Basic and acidic residues" evidence="1">
    <location>
        <begin position="597"/>
        <end position="613"/>
    </location>
</feature>
<accession>A0A9P4NJD5</accession>
<feature type="compositionally biased region" description="Basic residues" evidence="1">
    <location>
        <begin position="151"/>
        <end position="168"/>
    </location>
</feature>
<organism evidence="2 3">
    <name type="scientific">Tothia fuscella</name>
    <dbReference type="NCBI Taxonomy" id="1048955"/>
    <lineage>
        <taxon>Eukaryota</taxon>
        <taxon>Fungi</taxon>
        <taxon>Dikarya</taxon>
        <taxon>Ascomycota</taxon>
        <taxon>Pezizomycotina</taxon>
        <taxon>Dothideomycetes</taxon>
        <taxon>Pleosporomycetidae</taxon>
        <taxon>Venturiales</taxon>
        <taxon>Cylindrosympodiaceae</taxon>
        <taxon>Tothia</taxon>
    </lineage>
</organism>
<feature type="compositionally biased region" description="Basic residues" evidence="1">
    <location>
        <begin position="460"/>
        <end position="471"/>
    </location>
</feature>
<dbReference type="AlphaFoldDB" id="A0A9P4NJD5"/>
<name>A0A9P4NJD5_9PEZI</name>
<feature type="compositionally biased region" description="Gly residues" evidence="1">
    <location>
        <begin position="988"/>
        <end position="1000"/>
    </location>
</feature>
<gene>
    <name evidence="2" type="ORF">EJ08DRAFT_451108</name>
</gene>
<comment type="caution">
    <text evidence="2">The sequence shown here is derived from an EMBL/GenBank/DDBJ whole genome shotgun (WGS) entry which is preliminary data.</text>
</comment>
<evidence type="ECO:0008006" key="4">
    <source>
        <dbReference type="Google" id="ProtNLM"/>
    </source>
</evidence>
<reference evidence="2" key="1">
    <citation type="journal article" date="2020" name="Stud. Mycol.">
        <title>101 Dothideomycetes genomes: a test case for predicting lifestyles and emergence of pathogens.</title>
        <authorList>
            <person name="Haridas S."/>
            <person name="Albert R."/>
            <person name="Binder M."/>
            <person name="Bloem J."/>
            <person name="Labutti K."/>
            <person name="Salamov A."/>
            <person name="Andreopoulos B."/>
            <person name="Baker S."/>
            <person name="Barry K."/>
            <person name="Bills G."/>
            <person name="Bluhm B."/>
            <person name="Cannon C."/>
            <person name="Castanera R."/>
            <person name="Culley D."/>
            <person name="Daum C."/>
            <person name="Ezra D."/>
            <person name="Gonzalez J."/>
            <person name="Henrissat B."/>
            <person name="Kuo A."/>
            <person name="Liang C."/>
            <person name="Lipzen A."/>
            <person name="Lutzoni F."/>
            <person name="Magnuson J."/>
            <person name="Mondo S."/>
            <person name="Nolan M."/>
            <person name="Ohm R."/>
            <person name="Pangilinan J."/>
            <person name="Park H.-J."/>
            <person name="Ramirez L."/>
            <person name="Alfaro M."/>
            <person name="Sun H."/>
            <person name="Tritt A."/>
            <person name="Yoshinaga Y."/>
            <person name="Zwiers L.-H."/>
            <person name="Turgeon B."/>
            <person name="Goodwin S."/>
            <person name="Spatafora J."/>
            <person name="Crous P."/>
            <person name="Grigoriev I."/>
        </authorList>
    </citation>
    <scope>NUCLEOTIDE SEQUENCE</scope>
    <source>
        <strain evidence="2">CBS 130266</strain>
    </source>
</reference>
<feature type="region of interest" description="Disordered" evidence="1">
    <location>
        <begin position="140"/>
        <end position="200"/>
    </location>
</feature>
<dbReference type="Pfam" id="PF13365">
    <property type="entry name" value="Trypsin_2"/>
    <property type="match status" value="1"/>
</dbReference>
<feature type="region of interest" description="Disordered" evidence="1">
    <location>
        <begin position="421"/>
        <end position="786"/>
    </location>
</feature>
<feature type="compositionally biased region" description="Basic and acidic residues" evidence="1">
    <location>
        <begin position="553"/>
        <end position="567"/>
    </location>
</feature>
<feature type="compositionally biased region" description="Basic and acidic residues" evidence="1">
    <location>
        <begin position="628"/>
        <end position="639"/>
    </location>
</feature>
<evidence type="ECO:0000256" key="1">
    <source>
        <dbReference type="SAM" id="MobiDB-lite"/>
    </source>
</evidence>
<keyword evidence="3" id="KW-1185">Reference proteome</keyword>
<dbReference type="SUPFAM" id="SSF50494">
    <property type="entry name" value="Trypsin-like serine proteases"/>
    <property type="match status" value="1"/>
</dbReference>
<feature type="compositionally biased region" description="Polar residues" evidence="1">
    <location>
        <begin position="182"/>
        <end position="195"/>
    </location>
</feature>
<feature type="compositionally biased region" description="Pro residues" evidence="1">
    <location>
        <begin position="569"/>
        <end position="579"/>
    </location>
</feature>
<dbReference type="EMBL" id="MU007082">
    <property type="protein sequence ID" value="KAF2423414.1"/>
    <property type="molecule type" value="Genomic_DNA"/>
</dbReference>
<evidence type="ECO:0000313" key="3">
    <source>
        <dbReference type="Proteomes" id="UP000800235"/>
    </source>
</evidence>
<dbReference type="InterPro" id="IPR043504">
    <property type="entry name" value="Peptidase_S1_PA_chymotrypsin"/>
</dbReference>
<sequence length="1076" mass="119305">MFRRQKKVCFHSIQFRFLFSCPLLVTVQLIMFSESFEGSQIRNVFFVPRMQLFHSIKISKCGKSSLSMLHFFHTIEFILLLHVESFPLVLGFHNFFHETAQTYYSSTTKQENMKYVKKGTRKAGEAVGIIRKDDDALHVPKNAKKQGSVKPNRKSPTKAPAKKRGGKAKKNDQPPTVAGPSTLPQRGNVDTSTWPPTAGDSGYEPLEEHLYAVSVQFCAIAYDFNQKDRTLNWFKGSGIVVQTNKKFSLILTNRHVVEAVAADIGIGHVWNGSKFASFTVESVSSQFDLALVKTSVRFEAVAVISERDALTVDEPVLTFGFPQGRGMDGRMEYGHYAGKGPVEGRYYNANLFNKDGSEYYIKYRALYPEAFTLDSPGGASGSAVLDMSGLVVGLIFGMDLDDSTSMALSAKHVRRFLESRGVDNGVGGHDDDIDDDGFDSGKSVKVATPKEYTTRDGKKVRVQKVKPRPRRSYPEEDPSRRKKSGAKSEGDRPGTSGTVNSEDFFAKYSGHTKREQQKRDRPLGNDFPLNTALPIGRAPAPDPIQVDSPAPLDKGKAKATKADRRDPSYNPPNRVPSPLPDNANPLQQQQQRRKQQRRQEELFRRRRPGREDDPFPTPSNGGGATVIRTKEGIIRDAMRRRPNPRYPSKPNGYNPLKDSPTPASRDQLGQRRASSVSPKSIGRPSPVPKQGLHRRKRLEDLRAARKAAGGSNSSSLKSPSNRTGSGSSSSLRRSPCTQGRNSAGLSGALNNMGLNSHRPSPPKGARVDSSGRFTRRPLPGANILPDNSHMQQILDEMRDSLTHSRAIDAIDQQEEQPTAPVDHSPPFGQRISWTTSPSPWEVERQDSSPPSAMPPPPKTYGYGAVRGRHPGRNAQMGANIPWGPEEYMEMMEMERVMDGGMDVDMDMDIGSTVGQPPTATTPAFENRCSSGGRRIIEPRGLDTEERQILDRHYPIEESMGTRPQFSHSQEPLLPQPPRQSPQRQGAVRGRGQGPRYGRGGRTYANIPLPVDPADIVDGTHNARQSPPRRNTPGAGRPQSGRSDRVPVLRPQRRRDRIRKLLDGKELGFVGRFPRLP</sequence>
<dbReference type="Proteomes" id="UP000800235">
    <property type="component" value="Unassembled WGS sequence"/>
</dbReference>
<protein>
    <recommendedName>
        <fullName evidence="4">Serine protease</fullName>
    </recommendedName>
</protein>
<dbReference type="Gene3D" id="2.40.10.10">
    <property type="entry name" value="Trypsin-like serine proteases"/>
    <property type="match status" value="2"/>
</dbReference>
<feature type="compositionally biased region" description="Polar residues" evidence="1">
    <location>
        <begin position="913"/>
        <end position="929"/>
    </location>
</feature>
<evidence type="ECO:0000313" key="2">
    <source>
        <dbReference type="EMBL" id="KAF2423414.1"/>
    </source>
</evidence>
<dbReference type="InterPro" id="IPR009003">
    <property type="entry name" value="Peptidase_S1_PA"/>
</dbReference>
<feature type="compositionally biased region" description="Polar residues" evidence="1">
    <location>
        <begin position="736"/>
        <end position="758"/>
    </location>
</feature>
<feature type="compositionally biased region" description="Basic and acidic residues" evidence="1">
    <location>
        <begin position="512"/>
        <end position="523"/>
    </location>
</feature>
<feature type="region of interest" description="Disordered" evidence="1">
    <location>
        <begin position="955"/>
        <end position="1059"/>
    </location>
</feature>
<feature type="region of interest" description="Disordered" evidence="1">
    <location>
        <begin position="913"/>
        <end position="935"/>
    </location>
</feature>
<feature type="compositionally biased region" description="Low complexity" evidence="1">
    <location>
        <begin position="706"/>
        <end position="735"/>
    </location>
</feature>
<proteinExistence type="predicted"/>
<feature type="region of interest" description="Disordered" evidence="1">
    <location>
        <begin position="813"/>
        <end position="856"/>
    </location>
</feature>